<evidence type="ECO:0000256" key="1">
    <source>
        <dbReference type="SAM" id="Phobius"/>
    </source>
</evidence>
<feature type="transmembrane region" description="Helical" evidence="1">
    <location>
        <begin position="12"/>
        <end position="33"/>
    </location>
</feature>
<feature type="transmembrane region" description="Helical" evidence="1">
    <location>
        <begin position="68"/>
        <end position="87"/>
    </location>
</feature>
<protein>
    <recommendedName>
        <fullName evidence="3">Glycosyltransferase RgtA/B/C/D-like domain-containing protein</fullName>
    </recommendedName>
</protein>
<sequence length="638" mass="71824">MTLSSKYKMITLNLFGGLSIFFVLVVLRIPGLINADQLLSADEGIMAYQILDLYKGSSLFFYYDVTKYFGIVNGLAAFPFFWILGVGGLAFKLPEVLFYTLYTLSTYWLVKKIQPRAALIVILLMIFPSSSVFGGNIINQGITLISFLGNLIFLSFLKVKETGGSKAFYAFLLGFFVGFAIYTFTYSIVYIGSIVILFVLSSNYWEVFRAKVSKKTVISWFVMQKGVVQKFVGILDGLILVFIFVVLFSYVFGGFGIDIAGYSILQSNALHKPVGQLLVLVAFRICLFRQDITGKLSLIKSLILSMDPLIRRSILFCLLGFVIGIFPRILSILTGETTRGGQGFDVDFVPTNLVDNFWILMTRDFPGVLGLWAPIAQLFNSEINSFHLFNSFLGGIIIFLISRAIFSFVKPRWGEVKDIFRLKVLFFNPAQFFLVLPILICAAVIVSQGAPSTRYLFPLHGVVSIWTAIYLDKVRHKSKTFFAFALIVWCTFGAIGIYQNHVAGGVVRGFSVIERPNPYFKLVKFCKEHEISNAYSGYATSAIGTFLSRGDVRIAEYTKPFWGRKLKERLAKEENFSIIIASDGSDLQVYQEYLDENLLSYSKSIVKGKDDTDDLYYIFSNFRGERATIEQLRSLIAS</sequence>
<feature type="transmembrane region" description="Helical" evidence="1">
    <location>
        <begin position="480"/>
        <end position="498"/>
    </location>
</feature>
<proteinExistence type="predicted"/>
<keyword evidence="1" id="KW-1133">Transmembrane helix</keyword>
<keyword evidence="1" id="KW-0812">Transmembrane</keyword>
<keyword evidence="1" id="KW-0472">Membrane</keyword>
<name>A0A381TTV2_9ZZZZ</name>
<gene>
    <name evidence="2" type="ORF">METZ01_LOCUS71211</name>
</gene>
<reference evidence="2" key="1">
    <citation type="submission" date="2018-05" db="EMBL/GenBank/DDBJ databases">
        <authorList>
            <person name="Lanie J.A."/>
            <person name="Ng W.-L."/>
            <person name="Kazmierczak K.M."/>
            <person name="Andrzejewski T.M."/>
            <person name="Davidsen T.M."/>
            <person name="Wayne K.J."/>
            <person name="Tettelin H."/>
            <person name="Glass J.I."/>
            <person name="Rusch D."/>
            <person name="Podicherti R."/>
            <person name="Tsui H.-C.T."/>
            <person name="Winkler M.E."/>
        </authorList>
    </citation>
    <scope>NUCLEOTIDE SEQUENCE</scope>
</reference>
<accession>A0A381TTV2</accession>
<feature type="transmembrane region" description="Helical" evidence="1">
    <location>
        <begin position="231"/>
        <end position="257"/>
    </location>
</feature>
<feature type="transmembrane region" description="Helical" evidence="1">
    <location>
        <begin position="388"/>
        <end position="409"/>
    </location>
</feature>
<feature type="transmembrane region" description="Helical" evidence="1">
    <location>
        <begin position="309"/>
        <end position="330"/>
    </location>
</feature>
<dbReference type="EMBL" id="UINC01005001">
    <property type="protein sequence ID" value="SVA18357.1"/>
    <property type="molecule type" value="Genomic_DNA"/>
</dbReference>
<feature type="transmembrane region" description="Helical" evidence="1">
    <location>
        <begin position="166"/>
        <end position="182"/>
    </location>
</feature>
<feature type="transmembrane region" description="Helical" evidence="1">
    <location>
        <begin position="430"/>
        <end position="449"/>
    </location>
</feature>
<evidence type="ECO:0008006" key="3">
    <source>
        <dbReference type="Google" id="ProtNLM"/>
    </source>
</evidence>
<feature type="transmembrane region" description="Helical" evidence="1">
    <location>
        <begin position="141"/>
        <end position="159"/>
    </location>
</feature>
<organism evidence="2">
    <name type="scientific">marine metagenome</name>
    <dbReference type="NCBI Taxonomy" id="408172"/>
    <lineage>
        <taxon>unclassified sequences</taxon>
        <taxon>metagenomes</taxon>
        <taxon>ecological metagenomes</taxon>
    </lineage>
</organism>
<feature type="transmembrane region" description="Helical" evidence="1">
    <location>
        <begin position="188"/>
        <end position="205"/>
    </location>
</feature>
<dbReference type="AlphaFoldDB" id="A0A381TTV2"/>
<evidence type="ECO:0000313" key="2">
    <source>
        <dbReference type="EMBL" id="SVA18357.1"/>
    </source>
</evidence>